<evidence type="ECO:0000313" key="2">
    <source>
        <dbReference type="EMBL" id="KRL92185.1"/>
    </source>
</evidence>
<dbReference type="PATRIC" id="fig|1423742.4.peg.436"/>
<dbReference type="STRING" id="417373.GCA_001570685_00851"/>
<dbReference type="EMBL" id="AZGC01000059">
    <property type="protein sequence ID" value="KRL92185.1"/>
    <property type="molecule type" value="Genomic_DNA"/>
</dbReference>
<organism evidence="2 3">
    <name type="scientific">Limosilactobacillus equigenerosi DSM 18793 = JCM 14505</name>
    <dbReference type="NCBI Taxonomy" id="1423742"/>
    <lineage>
        <taxon>Bacteria</taxon>
        <taxon>Bacillati</taxon>
        <taxon>Bacillota</taxon>
        <taxon>Bacilli</taxon>
        <taxon>Lactobacillales</taxon>
        <taxon>Lactobacillaceae</taxon>
        <taxon>Limosilactobacillus</taxon>
    </lineage>
</organism>
<name>A0A0R1UFJ7_9LACO</name>
<dbReference type="Proteomes" id="UP000051084">
    <property type="component" value="Unassembled WGS sequence"/>
</dbReference>
<keyword evidence="3" id="KW-1185">Reference proteome</keyword>
<dbReference type="AlphaFoldDB" id="A0A0R1UFJ7"/>
<reference evidence="2 3" key="1">
    <citation type="journal article" date="2015" name="Genome Announc.">
        <title>Expanding the biotechnology potential of lactobacilli through comparative genomics of 213 strains and associated genera.</title>
        <authorList>
            <person name="Sun Z."/>
            <person name="Harris H.M."/>
            <person name="McCann A."/>
            <person name="Guo C."/>
            <person name="Argimon S."/>
            <person name="Zhang W."/>
            <person name="Yang X."/>
            <person name="Jeffery I.B."/>
            <person name="Cooney J.C."/>
            <person name="Kagawa T.F."/>
            <person name="Liu W."/>
            <person name="Song Y."/>
            <person name="Salvetti E."/>
            <person name="Wrobel A."/>
            <person name="Rasinkangas P."/>
            <person name="Parkhill J."/>
            <person name="Rea M.C."/>
            <person name="O'Sullivan O."/>
            <person name="Ritari J."/>
            <person name="Douillard F.P."/>
            <person name="Paul Ross R."/>
            <person name="Yang R."/>
            <person name="Briner A.E."/>
            <person name="Felis G.E."/>
            <person name="de Vos W.M."/>
            <person name="Barrangou R."/>
            <person name="Klaenhammer T.R."/>
            <person name="Caufield P.W."/>
            <person name="Cui Y."/>
            <person name="Zhang H."/>
            <person name="O'Toole P.W."/>
        </authorList>
    </citation>
    <scope>NUCLEOTIDE SEQUENCE [LARGE SCALE GENOMIC DNA]</scope>
    <source>
        <strain evidence="2 3">DSM 18793</strain>
    </source>
</reference>
<feature type="region of interest" description="Disordered" evidence="1">
    <location>
        <begin position="1"/>
        <end position="22"/>
    </location>
</feature>
<evidence type="ECO:0000256" key="1">
    <source>
        <dbReference type="SAM" id="MobiDB-lite"/>
    </source>
</evidence>
<protein>
    <submittedName>
        <fullName evidence="2">Uncharacterized protein</fullName>
    </submittedName>
</protein>
<proteinExistence type="predicted"/>
<sequence length="71" mass="7685">MRSHGANIAGLGNGLSSPGGDLDVPTAKKIAEIYQQFNSMLHNFGHLMEHDASLMASVKQHMDDYDMHMGG</sequence>
<comment type="caution">
    <text evidence="2">The sequence shown here is derived from an EMBL/GenBank/DDBJ whole genome shotgun (WGS) entry which is preliminary data.</text>
</comment>
<accession>A0A0R1UFJ7</accession>
<gene>
    <name evidence="2" type="ORF">FC21_GL000420</name>
</gene>
<evidence type="ECO:0000313" key="3">
    <source>
        <dbReference type="Proteomes" id="UP000051084"/>
    </source>
</evidence>